<evidence type="ECO:0000313" key="8">
    <source>
        <dbReference type="Proteomes" id="UP000694568"/>
    </source>
</evidence>
<organism evidence="7 8">
    <name type="scientific">Sander lucioperca</name>
    <name type="common">Pike-perch</name>
    <name type="synonym">Perca lucioperca</name>
    <dbReference type="NCBI Taxonomy" id="283035"/>
    <lineage>
        <taxon>Eukaryota</taxon>
        <taxon>Metazoa</taxon>
        <taxon>Chordata</taxon>
        <taxon>Craniata</taxon>
        <taxon>Vertebrata</taxon>
        <taxon>Euteleostomi</taxon>
        <taxon>Actinopterygii</taxon>
        <taxon>Neopterygii</taxon>
        <taxon>Teleostei</taxon>
        <taxon>Neoteleostei</taxon>
        <taxon>Acanthomorphata</taxon>
        <taxon>Eupercaria</taxon>
        <taxon>Perciformes</taxon>
        <taxon>Percoidei</taxon>
        <taxon>Percidae</taxon>
        <taxon>Luciopercinae</taxon>
        <taxon>Sander</taxon>
    </lineage>
</organism>
<keyword evidence="2 5" id="KW-0540">Nuclease</keyword>
<keyword evidence="5" id="KW-0732">Signal</keyword>
<evidence type="ECO:0000256" key="2">
    <source>
        <dbReference type="ARBA" id="ARBA00022722"/>
    </source>
</evidence>
<feature type="domain" description="Ribonuclease A-domain" evidence="6">
    <location>
        <begin position="22"/>
        <end position="139"/>
    </location>
</feature>
<reference evidence="7" key="2">
    <citation type="submission" date="2025-09" db="UniProtKB">
        <authorList>
            <consortium name="Ensembl"/>
        </authorList>
    </citation>
    <scope>IDENTIFICATION</scope>
</reference>
<comment type="similarity">
    <text evidence="1 5">Belongs to the pancreatic ribonuclease family.</text>
</comment>
<feature type="chain" id="PRO_5034600595" description="Ribonuclease A-domain domain-containing protein" evidence="5">
    <location>
        <begin position="19"/>
        <end position="146"/>
    </location>
</feature>
<dbReference type="GO" id="GO:0003676">
    <property type="term" value="F:nucleic acid binding"/>
    <property type="evidence" value="ECO:0007669"/>
    <property type="project" value="InterPro"/>
</dbReference>
<dbReference type="InterPro" id="IPR023412">
    <property type="entry name" value="RNaseA_domain"/>
</dbReference>
<evidence type="ECO:0000256" key="1">
    <source>
        <dbReference type="ARBA" id="ARBA00005600"/>
    </source>
</evidence>
<dbReference type="GeneTree" id="ENSGT01010000228662"/>
<feature type="signal peptide" evidence="5">
    <location>
        <begin position="1"/>
        <end position="18"/>
    </location>
</feature>
<dbReference type="Pfam" id="PF00074">
    <property type="entry name" value="RnaseA"/>
    <property type="match status" value="1"/>
</dbReference>
<dbReference type="GO" id="GO:0004540">
    <property type="term" value="F:RNA nuclease activity"/>
    <property type="evidence" value="ECO:0007669"/>
    <property type="project" value="TreeGrafter"/>
</dbReference>
<evidence type="ECO:0000256" key="5">
    <source>
        <dbReference type="RuleBase" id="RU000651"/>
    </source>
</evidence>
<evidence type="ECO:0000256" key="3">
    <source>
        <dbReference type="ARBA" id="ARBA00022759"/>
    </source>
</evidence>
<dbReference type="GO" id="GO:0016787">
    <property type="term" value="F:hydrolase activity"/>
    <property type="evidence" value="ECO:0007669"/>
    <property type="project" value="UniProtKB-KW"/>
</dbReference>
<reference evidence="7" key="1">
    <citation type="submission" date="2025-08" db="UniProtKB">
        <authorList>
            <consortium name="Ensembl"/>
        </authorList>
    </citation>
    <scope>IDENTIFICATION</scope>
</reference>
<evidence type="ECO:0000256" key="4">
    <source>
        <dbReference type="ARBA" id="ARBA00022801"/>
    </source>
</evidence>
<dbReference type="Gene3D" id="3.10.130.10">
    <property type="entry name" value="Ribonuclease A-like domain"/>
    <property type="match status" value="1"/>
</dbReference>
<dbReference type="PANTHER" id="PTHR11437">
    <property type="entry name" value="RIBONUCLEASE"/>
    <property type="match status" value="1"/>
</dbReference>
<dbReference type="PROSITE" id="PS00127">
    <property type="entry name" value="RNASE_PANCREATIC"/>
    <property type="match status" value="1"/>
</dbReference>
<dbReference type="SMART" id="SM00092">
    <property type="entry name" value="RNAse_Pc"/>
    <property type="match status" value="1"/>
</dbReference>
<dbReference type="Ensembl" id="ENSSLUT00000044062.1">
    <property type="protein sequence ID" value="ENSSLUP00000042696.1"/>
    <property type="gene ID" value="ENSSLUG00000018983.1"/>
</dbReference>
<dbReference type="InterPro" id="IPR036816">
    <property type="entry name" value="RNaseA-like_dom_sf"/>
</dbReference>
<name>A0A8C9ZM50_SANLU</name>
<evidence type="ECO:0000259" key="6">
    <source>
        <dbReference type="SMART" id="SM00092"/>
    </source>
</evidence>
<keyword evidence="3 5" id="KW-0255">Endonuclease</keyword>
<evidence type="ECO:0000313" key="7">
    <source>
        <dbReference type="Ensembl" id="ENSSLUP00000042696.1"/>
    </source>
</evidence>
<dbReference type="InterPro" id="IPR023411">
    <property type="entry name" value="RNaseA_AS"/>
</dbReference>
<dbReference type="AlphaFoldDB" id="A0A8C9ZM50"/>
<sequence>MKISVFAGVLLISAPVISMDEEETPAAKFKRQHINEEMNFHDCKKVMNDRGITDYNGNCKLTNTFIKASIETVREICKTGGQECFNKNKPDVRNLRKSSAPFDIVECTLVKYCPYVLNGAAYNRYIVVSCSLIHKIGTVDKTTDTV</sequence>
<dbReference type="InterPro" id="IPR001427">
    <property type="entry name" value="RNaseA"/>
</dbReference>
<dbReference type="GO" id="GO:0004519">
    <property type="term" value="F:endonuclease activity"/>
    <property type="evidence" value="ECO:0007669"/>
    <property type="project" value="UniProtKB-KW"/>
</dbReference>
<keyword evidence="8" id="KW-1185">Reference proteome</keyword>
<dbReference type="GO" id="GO:0050830">
    <property type="term" value="P:defense response to Gram-positive bacterium"/>
    <property type="evidence" value="ECO:0007669"/>
    <property type="project" value="TreeGrafter"/>
</dbReference>
<proteinExistence type="inferred from homology"/>
<accession>A0A8C9ZM50</accession>
<protein>
    <recommendedName>
        <fullName evidence="6">Ribonuclease A-domain domain-containing protein</fullName>
    </recommendedName>
</protein>
<keyword evidence="4 5" id="KW-0378">Hydrolase</keyword>
<dbReference type="SUPFAM" id="SSF54076">
    <property type="entry name" value="RNase A-like"/>
    <property type="match status" value="1"/>
</dbReference>
<dbReference type="Proteomes" id="UP000694568">
    <property type="component" value="Unplaced"/>
</dbReference>